<evidence type="ECO:0000256" key="2">
    <source>
        <dbReference type="SAM" id="Phobius"/>
    </source>
</evidence>
<feature type="transmembrane region" description="Helical" evidence="2">
    <location>
        <begin position="293"/>
        <end position="314"/>
    </location>
</feature>
<feature type="compositionally biased region" description="Polar residues" evidence="1">
    <location>
        <begin position="40"/>
        <end position="50"/>
    </location>
</feature>
<reference evidence="3 4" key="1">
    <citation type="submission" date="2016-05" db="EMBL/GenBank/DDBJ databases">
        <title>A degradative enzymes factory behind the ericoid mycorrhizal symbiosis.</title>
        <authorList>
            <consortium name="DOE Joint Genome Institute"/>
            <person name="Martino E."/>
            <person name="Morin E."/>
            <person name="Grelet G."/>
            <person name="Kuo A."/>
            <person name="Kohler A."/>
            <person name="Daghino S."/>
            <person name="Barry K."/>
            <person name="Choi C."/>
            <person name="Cichocki N."/>
            <person name="Clum A."/>
            <person name="Copeland A."/>
            <person name="Hainaut M."/>
            <person name="Haridas S."/>
            <person name="Labutti K."/>
            <person name="Lindquist E."/>
            <person name="Lipzen A."/>
            <person name="Khouja H.-R."/>
            <person name="Murat C."/>
            <person name="Ohm R."/>
            <person name="Olson A."/>
            <person name="Spatafora J."/>
            <person name="Veneault-Fourrey C."/>
            <person name="Henrissat B."/>
            <person name="Grigoriev I."/>
            <person name="Martin F."/>
            <person name="Perotto S."/>
        </authorList>
    </citation>
    <scope>NUCLEOTIDE SEQUENCE [LARGE SCALE GENOMIC DNA]</scope>
    <source>
        <strain evidence="3 4">UAMH 7357</strain>
    </source>
</reference>
<feature type="region of interest" description="Disordered" evidence="1">
    <location>
        <begin position="1"/>
        <end position="64"/>
    </location>
</feature>
<feature type="region of interest" description="Disordered" evidence="1">
    <location>
        <begin position="78"/>
        <end position="174"/>
    </location>
</feature>
<feature type="compositionally biased region" description="Low complexity" evidence="1">
    <location>
        <begin position="1"/>
        <end position="21"/>
    </location>
</feature>
<feature type="compositionally biased region" description="Polar residues" evidence="1">
    <location>
        <begin position="154"/>
        <end position="168"/>
    </location>
</feature>
<dbReference type="Proteomes" id="UP000235672">
    <property type="component" value="Unassembled WGS sequence"/>
</dbReference>
<feature type="transmembrane region" description="Helical" evidence="2">
    <location>
        <begin position="617"/>
        <end position="639"/>
    </location>
</feature>
<protein>
    <submittedName>
        <fullName evidence="3">Glycosyltransferase family 2 protein</fullName>
    </submittedName>
</protein>
<dbReference type="InterPro" id="IPR029044">
    <property type="entry name" value="Nucleotide-diphossugar_trans"/>
</dbReference>
<keyword evidence="2" id="KW-1133">Transmembrane helix</keyword>
<proteinExistence type="predicted"/>
<dbReference type="Gene3D" id="3.90.550.10">
    <property type="entry name" value="Spore Coat Polysaccharide Biosynthesis Protein SpsA, Chain A"/>
    <property type="match status" value="1"/>
</dbReference>
<feature type="transmembrane region" description="Helical" evidence="2">
    <location>
        <begin position="587"/>
        <end position="605"/>
    </location>
</feature>
<evidence type="ECO:0000313" key="4">
    <source>
        <dbReference type="Proteomes" id="UP000235672"/>
    </source>
</evidence>
<dbReference type="SUPFAM" id="SSF53448">
    <property type="entry name" value="Nucleotide-diphospho-sugar transferases"/>
    <property type="match status" value="1"/>
</dbReference>
<name>A0A2J6Q2V6_9HELO</name>
<keyword evidence="2" id="KW-0472">Membrane</keyword>
<keyword evidence="4" id="KW-1185">Reference proteome</keyword>
<dbReference type="AlphaFoldDB" id="A0A2J6Q2V6"/>
<evidence type="ECO:0000256" key="1">
    <source>
        <dbReference type="SAM" id="MobiDB-lite"/>
    </source>
</evidence>
<feature type="compositionally biased region" description="Polar residues" evidence="1">
    <location>
        <begin position="22"/>
        <end position="33"/>
    </location>
</feature>
<organism evidence="3 4">
    <name type="scientific">Hyaloscypha hepaticicola</name>
    <dbReference type="NCBI Taxonomy" id="2082293"/>
    <lineage>
        <taxon>Eukaryota</taxon>
        <taxon>Fungi</taxon>
        <taxon>Dikarya</taxon>
        <taxon>Ascomycota</taxon>
        <taxon>Pezizomycotina</taxon>
        <taxon>Leotiomycetes</taxon>
        <taxon>Helotiales</taxon>
        <taxon>Hyaloscyphaceae</taxon>
        <taxon>Hyaloscypha</taxon>
    </lineage>
</organism>
<sequence>MGLIMSSSPPVGVASSSKSSSTFARRNQQSHASSPDDIYGSNSLTPQPFHTAQELRRPESIGPVRDIDDFVDAYYTQPAVQDPHEKRQPSSRSLTHKFSTPLPSPQLHSPKHHGATSSFGTRSSSLPSRPASSHSSNVPASVLTPPMSAFVAPSISSGRSTRNNSIDSKSSRPKFLPTLHLNSSTSSVSSFASMQSTTSNSPLYMFKKPPMDLELPFNDPKASASDVDEFMKIIREQQEGRKRGAFGQNSFKGFWIALVACVIYFVFVGLPLWDGLVLKVWKIAHDKLLPKWGLVPFLAWGALLTWLPLMFATFEGEVDDIEKRDASETCLVIPAYKAADALRDTIPHALKIFKPEQIFIIANGNSPTPLDNTEDVCKEFGVNHFWVPVGSKIVAEFVGVFLAKKYKYCLLIDDDVHLPPNLPIVTNRINGKTACVGYSIKSTGANGSKGTVFQQAQDVEYKLAGMSKVFQSKYGSATFPHGAIILWDRKILEKLFFGHPGYHISEDWYFGHTARSAGFRVDFCSQVFVETETPPCLFIPSKSSRGGYGEMTIWKQRFYRWNFFFIYRVSQDLSYMFFAWRLGWRELITKVFVFEEVYSTIIYIMRPIMLPIMLVAAWKITLIATFGLLGVYMLGFIFFNAFHLRRKGEMVAWKILPVYFGMKMALVFVDTASVYYSLYAYAKFFSVTHSRVVDKYEALEALKGFLEKEAEKEREMEMTQSVHTSEQGTLKTERSFLIDGRHYTDFRKQVVTTDIEVHS</sequence>
<dbReference type="Pfam" id="PF13641">
    <property type="entry name" value="Glyco_tranf_2_3"/>
    <property type="match status" value="1"/>
</dbReference>
<gene>
    <name evidence="3" type="ORF">NA56DRAFT_749578</name>
</gene>
<feature type="transmembrane region" description="Helical" evidence="2">
    <location>
        <begin position="659"/>
        <end position="681"/>
    </location>
</feature>
<dbReference type="GO" id="GO:0016740">
    <property type="term" value="F:transferase activity"/>
    <property type="evidence" value="ECO:0007669"/>
    <property type="project" value="UniProtKB-KW"/>
</dbReference>
<feature type="transmembrane region" description="Helical" evidence="2">
    <location>
        <begin position="253"/>
        <end position="273"/>
    </location>
</feature>
<feature type="compositionally biased region" description="Low complexity" evidence="1">
    <location>
        <begin position="122"/>
        <end position="136"/>
    </location>
</feature>
<dbReference type="STRING" id="1745343.A0A2J6Q2V6"/>
<accession>A0A2J6Q2V6</accession>
<keyword evidence="3" id="KW-0808">Transferase</keyword>
<evidence type="ECO:0000313" key="3">
    <source>
        <dbReference type="EMBL" id="PMD20619.1"/>
    </source>
</evidence>
<dbReference type="EMBL" id="KZ613484">
    <property type="protein sequence ID" value="PMD20619.1"/>
    <property type="molecule type" value="Genomic_DNA"/>
</dbReference>
<keyword evidence="2" id="KW-0812">Transmembrane</keyword>
<dbReference type="OrthoDB" id="2590398at2759"/>